<feature type="transmembrane region" description="Helical" evidence="6">
    <location>
        <begin position="140"/>
        <end position="161"/>
    </location>
</feature>
<keyword evidence="5 6" id="KW-0472">Membrane</keyword>
<feature type="transmembrane region" description="Helical" evidence="6">
    <location>
        <begin position="23"/>
        <end position="44"/>
    </location>
</feature>
<dbReference type="RefSeq" id="WP_165254185.1">
    <property type="nucleotide sequence ID" value="NZ_JAAKZY010000002.1"/>
</dbReference>
<accession>A0A6G4UX52</accession>
<evidence type="ECO:0000256" key="4">
    <source>
        <dbReference type="ARBA" id="ARBA00022989"/>
    </source>
</evidence>
<evidence type="ECO:0000256" key="2">
    <source>
        <dbReference type="ARBA" id="ARBA00022475"/>
    </source>
</evidence>
<name>A0A6G4UX52_9ACTN</name>
<dbReference type="EMBL" id="JAAKZY010000002">
    <property type="protein sequence ID" value="NGO06260.1"/>
    <property type="molecule type" value="Genomic_DNA"/>
</dbReference>
<feature type="domain" description="Major facilitator superfamily (MFS) profile" evidence="7">
    <location>
        <begin position="1"/>
        <end position="393"/>
    </location>
</feature>
<dbReference type="Gene3D" id="1.20.1250.20">
    <property type="entry name" value="MFS general substrate transporter like domains"/>
    <property type="match status" value="2"/>
</dbReference>
<protein>
    <submittedName>
        <fullName evidence="8">MFS transporter</fullName>
    </submittedName>
</protein>
<feature type="transmembrane region" description="Helical" evidence="6">
    <location>
        <begin position="83"/>
        <end position="101"/>
    </location>
</feature>
<dbReference type="PROSITE" id="PS50850">
    <property type="entry name" value="MFS"/>
    <property type="match status" value="1"/>
</dbReference>
<dbReference type="PANTHER" id="PTHR43124:SF3">
    <property type="entry name" value="CHLORAMPHENICOL EFFLUX PUMP RV0191"/>
    <property type="match status" value="1"/>
</dbReference>
<sequence length="400" mass="40126">MTASYTSHGSALARFRESAGHPLTMVLVGFVMAMTAPIELLYAIKLGLSPVLVTVFIVSSAAGLMLVDVLGTRVVTRIDARSTAVVGMVLFAVSEACYGLADRAPELIAARVLQGLASAVVAGAALQVTVRMHTRPHRALGSNASLQMLGGAIGAPVGGILATQHAGVDGYRLAFAVCCGAGLAAGTLVVLLLPRLPASDKLGRPRVGLPRLAVGRAVRVALALGLIGNYLRSGIENTAFPLIGDAAGLTPAGIGISLGVLSMVEIVVLGTSGTLFEKVPPARALVWALTLGVIALGALLAAHSLSGFLVAAVLFGLVDGVALAAPPVLVVVTSPDPSIAVANYRIACGVGSFSGSGSVNLLFGALGTAGCVVGGGLVLLCAAVLAGSRPLRETRATRAQ</sequence>
<feature type="transmembrane region" description="Helical" evidence="6">
    <location>
        <begin position="284"/>
        <end position="317"/>
    </location>
</feature>
<dbReference type="InterPro" id="IPR050189">
    <property type="entry name" value="MFS_Efflux_Transporters"/>
</dbReference>
<feature type="transmembrane region" description="Helical" evidence="6">
    <location>
        <begin position="107"/>
        <end position="128"/>
    </location>
</feature>
<dbReference type="InterPro" id="IPR036259">
    <property type="entry name" value="MFS_trans_sf"/>
</dbReference>
<keyword evidence="4 6" id="KW-1133">Transmembrane helix</keyword>
<feature type="transmembrane region" description="Helical" evidence="6">
    <location>
        <begin position="361"/>
        <end position="386"/>
    </location>
</feature>
<evidence type="ECO:0000256" key="3">
    <source>
        <dbReference type="ARBA" id="ARBA00022692"/>
    </source>
</evidence>
<dbReference type="SUPFAM" id="SSF103473">
    <property type="entry name" value="MFS general substrate transporter"/>
    <property type="match status" value="1"/>
</dbReference>
<reference evidence="8 9" key="1">
    <citation type="submission" date="2020-02" db="EMBL/GenBank/DDBJ databases">
        <title>Whole-genome analyses of novel actinobacteria.</title>
        <authorList>
            <person name="Sahin N."/>
            <person name="Gencbay T."/>
        </authorList>
    </citation>
    <scope>NUCLEOTIDE SEQUENCE [LARGE SCALE GENOMIC DNA]</scope>
    <source>
        <strain evidence="8 9">HC44</strain>
    </source>
</reference>
<keyword evidence="2" id="KW-1003">Cell membrane</keyword>
<feature type="transmembrane region" description="Helical" evidence="6">
    <location>
        <begin position="173"/>
        <end position="193"/>
    </location>
</feature>
<gene>
    <name evidence="8" type="ORF">G5C60_00815</name>
</gene>
<comment type="caution">
    <text evidence="8">The sequence shown here is derived from an EMBL/GenBank/DDBJ whole genome shotgun (WGS) entry which is preliminary data.</text>
</comment>
<evidence type="ECO:0000256" key="1">
    <source>
        <dbReference type="ARBA" id="ARBA00004651"/>
    </source>
</evidence>
<dbReference type="InterPro" id="IPR011701">
    <property type="entry name" value="MFS"/>
</dbReference>
<organism evidence="8 9">
    <name type="scientific">Streptomyces scabichelini</name>
    <dbReference type="NCBI Taxonomy" id="2711217"/>
    <lineage>
        <taxon>Bacteria</taxon>
        <taxon>Bacillati</taxon>
        <taxon>Actinomycetota</taxon>
        <taxon>Actinomycetes</taxon>
        <taxon>Kitasatosporales</taxon>
        <taxon>Streptomycetaceae</taxon>
        <taxon>Streptomyces</taxon>
    </lineage>
</organism>
<evidence type="ECO:0000256" key="6">
    <source>
        <dbReference type="SAM" id="Phobius"/>
    </source>
</evidence>
<dbReference type="Pfam" id="PF07690">
    <property type="entry name" value="MFS_1"/>
    <property type="match status" value="1"/>
</dbReference>
<feature type="transmembrane region" description="Helical" evidence="6">
    <location>
        <begin position="50"/>
        <end position="71"/>
    </location>
</feature>
<evidence type="ECO:0000256" key="5">
    <source>
        <dbReference type="ARBA" id="ARBA00023136"/>
    </source>
</evidence>
<dbReference type="Proteomes" id="UP000472335">
    <property type="component" value="Unassembled WGS sequence"/>
</dbReference>
<proteinExistence type="predicted"/>
<dbReference type="GO" id="GO:0022857">
    <property type="term" value="F:transmembrane transporter activity"/>
    <property type="evidence" value="ECO:0007669"/>
    <property type="project" value="InterPro"/>
</dbReference>
<keyword evidence="3 6" id="KW-0812">Transmembrane</keyword>
<evidence type="ECO:0000313" key="8">
    <source>
        <dbReference type="EMBL" id="NGO06260.1"/>
    </source>
</evidence>
<comment type="subcellular location">
    <subcellularLocation>
        <location evidence="1">Cell membrane</location>
        <topology evidence="1">Multi-pass membrane protein</topology>
    </subcellularLocation>
</comment>
<dbReference type="AlphaFoldDB" id="A0A6G4UX52"/>
<dbReference type="PANTHER" id="PTHR43124">
    <property type="entry name" value="PURINE EFFLUX PUMP PBUE"/>
    <property type="match status" value="1"/>
</dbReference>
<keyword evidence="9" id="KW-1185">Reference proteome</keyword>
<dbReference type="InterPro" id="IPR020846">
    <property type="entry name" value="MFS_dom"/>
</dbReference>
<feature type="transmembrane region" description="Helical" evidence="6">
    <location>
        <begin position="251"/>
        <end position="272"/>
    </location>
</feature>
<dbReference type="GO" id="GO:0005886">
    <property type="term" value="C:plasma membrane"/>
    <property type="evidence" value="ECO:0007669"/>
    <property type="project" value="UniProtKB-SubCell"/>
</dbReference>
<evidence type="ECO:0000313" key="9">
    <source>
        <dbReference type="Proteomes" id="UP000472335"/>
    </source>
</evidence>
<evidence type="ECO:0000259" key="7">
    <source>
        <dbReference type="PROSITE" id="PS50850"/>
    </source>
</evidence>